<proteinExistence type="predicted"/>
<accession>X1EAD4</accession>
<dbReference type="AlphaFoldDB" id="X1EAD4"/>
<dbReference type="EMBL" id="BART01040602">
    <property type="protein sequence ID" value="GAH30241.1"/>
    <property type="molecule type" value="Genomic_DNA"/>
</dbReference>
<comment type="caution">
    <text evidence="1">The sequence shown here is derived from an EMBL/GenBank/DDBJ whole genome shotgun (WGS) entry which is preliminary data.</text>
</comment>
<sequence>TGPLGRALTEEILQLDRGVATSDMHYIEGPDNKIYDPLPISFGAILDDILNKNDIQIAMACGDPDSARWTGTGVCSKGNTKNDGTNANPA</sequence>
<protein>
    <submittedName>
        <fullName evidence="1">Uncharacterized protein</fullName>
    </submittedName>
</protein>
<evidence type="ECO:0000313" key="1">
    <source>
        <dbReference type="EMBL" id="GAH30241.1"/>
    </source>
</evidence>
<name>X1EAD4_9ZZZZ</name>
<gene>
    <name evidence="1" type="ORF">S01H4_65968</name>
</gene>
<reference evidence="1" key="1">
    <citation type="journal article" date="2014" name="Front. Microbiol.">
        <title>High frequency of phylogenetically diverse reductive dehalogenase-homologous genes in deep subseafloor sedimentary metagenomes.</title>
        <authorList>
            <person name="Kawai M."/>
            <person name="Futagami T."/>
            <person name="Toyoda A."/>
            <person name="Takaki Y."/>
            <person name="Nishi S."/>
            <person name="Hori S."/>
            <person name="Arai W."/>
            <person name="Tsubouchi T."/>
            <person name="Morono Y."/>
            <person name="Uchiyama I."/>
            <person name="Ito T."/>
            <person name="Fujiyama A."/>
            <person name="Inagaki F."/>
            <person name="Takami H."/>
        </authorList>
    </citation>
    <scope>NUCLEOTIDE SEQUENCE</scope>
    <source>
        <strain evidence="1">Expedition CK06-06</strain>
    </source>
</reference>
<feature type="non-terminal residue" evidence="1">
    <location>
        <position position="1"/>
    </location>
</feature>
<organism evidence="1">
    <name type="scientific">marine sediment metagenome</name>
    <dbReference type="NCBI Taxonomy" id="412755"/>
    <lineage>
        <taxon>unclassified sequences</taxon>
        <taxon>metagenomes</taxon>
        <taxon>ecological metagenomes</taxon>
    </lineage>
</organism>
<feature type="non-terminal residue" evidence="1">
    <location>
        <position position="90"/>
    </location>
</feature>